<dbReference type="CDD" id="cd11731">
    <property type="entry name" value="Lin1944_like_SDR_c"/>
    <property type="match status" value="1"/>
</dbReference>
<sequence length="265" mass="28346">MKLPFAEGNLLRQKQINQVMNQQTVNGFLVGKRVVLIGGSSGIGLATAKAAAAEGAQVIIASSNQQRIDQALTELPEGSEGYRVDLTNEQEVVGFFDQIGGFDHLVYTAGEGIKLSNLANAQLDEARSYFNIRYWGAFMAVKYGYPHMSKDGSIVLTSGIASQRPNAGWSLGASICAAMEGFTRAMAMELAPVRVNAVSPGVVKTNLWSGMSDADREGMYSQIGSSLPVKRVGEAEDIAQTYLYLLRQPFSTGQIITVDGGAVLV</sequence>
<gene>
    <name evidence="3" type="ORF">GO755_27335</name>
</gene>
<evidence type="ECO:0000313" key="4">
    <source>
        <dbReference type="Proteomes" id="UP000436006"/>
    </source>
</evidence>
<keyword evidence="4" id="KW-1185">Reference proteome</keyword>
<dbReference type="Gene3D" id="3.40.50.720">
    <property type="entry name" value="NAD(P)-binding Rossmann-like Domain"/>
    <property type="match status" value="1"/>
</dbReference>
<dbReference type="RefSeq" id="WP_157588490.1">
    <property type="nucleotide sequence ID" value="NZ_WPIN01000012.1"/>
</dbReference>
<proteinExistence type="inferred from homology"/>
<dbReference type="GO" id="GO:0016491">
    <property type="term" value="F:oxidoreductase activity"/>
    <property type="evidence" value="ECO:0007669"/>
    <property type="project" value="UniProtKB-KW"/>
</dbReference>
<dbReference type="AlphaFoldDB" id="A0A7K1SJ07"/>
<dbReference type="EMBL" id="WPIN01000012">
    <property type="protein sequence ID" value="MVM33782.1"/>
    <property type="molecule type" value="Genomic_DNA"/>
</dbReference>
<comment type="similarity">
    <text evidence="1">Belongs to the short-chain dehydrogenases/reductases (SDR) family.</text>
</comment>
<dbReference type="SUPFAM" id="SSF51735">
    <property type="entry name" value="NAD(P)-binding Rossmann-fold domains"/>
    <property type="match status" value="1"/>
</dbReference>
<dbReference type="InterPro" id="IPR002347">
    <property type="entry name" value="SDR_fam"/>
</dbReference>
<dbReference type="PRINTS" id="PR00081">
    <property type="entry name" value="GDHRDH"/>
</dbReference>
<dbReference type="PANTHER" id="PTHR43477:SF1">
    <property type="entry name" value="DIHYDROANTICAPSIN 7-DEHYDROGENASE"/>
    <property type="match status" value="1"/>
</dbReference>
<keyword evidence="2" id="KW-0560">Oxidoreductase</keyword>
<dbReference type="Pfam" id="PF13561">
    <property type="entry name" value="adh_short_C2"/>
    <property type="match status" value="1"/>
</dbReference>
<comment type="caution">
    <text evidence="3">The sequence shown here is derived from an EMBL/GenBank/DDBJ whole genome shotgun (WGS) entry which is preliminary data.</text>
</comment>
<dbReference type="InterPro" id="IPR036291">
    <property type="entry name" value="NAD(P)-bd_dom_sf"/>
</dbReference>
<evidence type="ECO:0000256" key="2">
    <source>
        <dbReference type="ARBA" id="ARBA00023002"/>
    </source>
</evidence>
<dbReference type="Proteomes" id="UP000436006">
    <property type="component" value="Unassembled WGS sequence"/>
</dbReference>
<protein>
    <submittedName>
        <fullName evidence="3">SDR family oxidoreductase</fullName>
    </submittedName>
</protein>
<reference evidence="3 4" key="1">
    <citation type="submission" date="2019-12" db="EMBL/GenBank/DDBJ databases">
        <title>Spirosoma sp. HMF4905 genome sequencing and assembly.</title>
        <authorList>
            <person name="Kang H."/>
            <person name="Cha I."/>
            <person name="Kim H."/>
            <person name="Joh K."/>
        </authorList>
    </citation>
    <scope>NUCLEOTIDE SEQUENCE [LARGE SCALE GENOMIC DNA]</scope>
    <source>
        <strain evidence="3 4">HMF4905</strain>
    </source>
</reference>
<dbReference type="InterPro" id="IPR051122">
    <property type="entry name" value="SDR_DHRS6-like"/>
</dbReference>
<organism evidence="3 4">
    <name type="scientific">Spirosoma arboris</name>
    <dbReference type="NCBI Taxonomy" id="2682092"/>
    <lineage>
        <taxon>Bacteria</taxon>
        <taxon>Pseudomonadati</taxon>
        <taxon>Bacteroidota</taxon>
        <taxon>Cytophagia</taxon>
        <taxon>Cytophagales</taxon>
        <taxon>Cytophagaceae</taxon>
        <taxon>Spirosoma</taxon>
    </lineage>
</organism>
<evidence type="ECO:0000313" key="3">
    <source>
        <dbReference type="EMBL" id="MVM33782.1"/>
    </source>
</evidence>
<dbReference type="PANTHER" id="PTHR43477">
    <property type="entry name" value="DIHYDROANTICAPSIN 7-DEHYDROGENASE"/>
    <property type="match status" value="1"/>
</dbReference>
<name>A0A7K1SJ07_9BACT</name>
<evidence type="ECO:0000256" key="1">
    <source>
        <dbReference type="ARBA" id="ARBA00006484"/>
    </source>
</evidence>
<accession>A0A7K1SJ07</accession>